<dbReference type="EMBL" id="CP000555">
    <property type="protein sequence ID" value="ABM96644.1"/>
    <property type="molecule type" value="Genomic_DNA"/>
</dbReference>
<dbReference type="STRING" id="420662.Mpe_A3691"/>
<evidence type="ECO:0000313" key="3">
    <source>
        <dbReference type="Proteomes" id="UP000000366"/>
    </source>
</evidence>
<organism evidence="2 3">
    <name type="scientific">Methylibium petroleiphilum (strain ATCC BAA-1232 / LMG 22953 / PM1)</name>
    <dbReference type="NCBI Taxonomy" id="420662"/>
    <lineage>
        <taxon>Bacteria</taxon>
        <taxon>Pseudomonadati</taxon>
        <taxon>Pseudomonadota</taxon>
        <taxon>Betaproteobacteria</taxon>
        <taxon>Burkholderiales</taxon>
        <taxon>Sphaerotilaceae</taxon>
        <taxon>Methylibium</taxon>
    </lineage>
</organism>
<name>A2SM55_METPP</name>
<evidence type="ECO:0000256" key="1">
    <source>
        <dbReference type="SAM" id="MobiDB-lite"/>
    </source>
</evidence>
<feature type="compositionally biased region" description="Polar residues" evidence="1">
    <location>
        <begin position="22"/>
        <end position="35"/>
    </location>
</feature>
<dbReference type="KEGG" id="mpt:Mpe_A3691"/>
<dbReference type="AlphaFoldDB" id="A2SM55"/>
<dbReference type="Proteomes" id="UP000000366">
    <property type="component" value="Chromosome"/>
</dbReference>
<evidence type="ECO:0000313" key="2">
    <source>
        <dbReference type="EMBL" id="ABM96644.1"/>
    </source>
</evidence>
<proteinExistence type="predicted"/>
<sequence length="109" mass="11306">MHGLGRPSYLTAAGTLDALPPSIQQEESGMTQSIKTRLRPSPARGVAFGAVSSLLRLAARERQAHGDAPAWLQGLTRALRAGGPGSGARPLHAVLAGGDCAPSEWRSAR</sequence>
<gene>
    <name evidence="2" type="ordered locus">Mpe_A3691</name>
</gene>
<accession>A2SM55</accession>
<protein>
    <submittedName>
        <fullName evidence="2">Uncharacterized protein</fullName>
    </submittedName>
</protein>
<feature type="region of interest" description="Disordered" evidence="1">
    <location>
        <begin position="1"/>
        <end position="42"/>
    </location>
</feature>
<keyword evidence="3" id="KW-1185">Reference proteome</keyword>
<reference evidence="2 3" key="1">
    <citation type="journal article" date="2007" name="J. Bacteriol.">
        <title>Whole-genome analysis of the methyl tert-butyl ether-degrading beta-proteobacterium Methylibium petroleiphilum PM1.</title>
        <authorList>
            <person name="Kane S.R."/>
            <person name="Chakicherla A.Y."/>
            <person name="Chain P.S.G."/>
            <person name="Schmidt R."/>
            <person name="Shin M.W."/>
            <person name="Legler T.C."/>
            <person name="Scow K.M."/>
            <person name="Larimer F.W."/>
            <person name="Lucas S.M."/>
            <person name="Richardson P.M."/>
            <person name="Hristova K.R."/>
        </authorList>
    </citation>
    <scope>NUCLEOTIDE SEQUENCE [LARGE SCALE GENOMIC DNA]</scope>
    <source>
        <strain evidence="3">ATCC BAA-1232 / LMG 22953 / PM1</strain>
    </source>
</reference>
<dbReference type="HOGENOM" id="CLU_2180780_0_0_4"/>